<dbReference type="InterPro" id="IPR000731">
    <property type="entry name" value="SSD"/>
</dbReference>
<comment type="subcellular location">
    <subcellularLocation>
        <location evidence="1">Membrane</location>
        <topology evidence="1">Multi-pass membrane protein</topology>
    </subcellularLocation>
</comment>
<dbReference type="GO" id="GO:0018996">
    <property type="term" value="P:molting cycle, collagen and cuticulin-based cuticle"/>
    <property type="evidence" value="ECO:0007669"/>
    <property type="project" value="TreeGrafter"/>
</dbReference>
<keyword evidence="4 7" id="KW-1133">Transmembrane helix</keyword>
<dbReference type="GO" id="GO:0005886">
    <property type="term" value="C:plasma membrane"/>
    <property type="evidence" value="ECO:0007669"/>
    <property type="project" value="TreeGrafter"/>
</dbReference>
<accession>A0A2G9US04</accession>
<feature type="transmembrane region" description="Helical" evidence="7">
    <location>
        <begin position="57"/>
        <end position="80"/>
    </location>
</feature>
<evidence type="ECO:0000256" key="4">
    <source>
        <dbReference type="ARBA" id="ARBA00022989"/>
    </source>
</evidence>
<dbReference type="AlphaFoldDB" id="A0A2G9US04"/>
<feature type="domain" description="SSD" evidence="8">
    <location>
        <begin position="1"/>
        <end position="148"/>
    </location>
</feature>
<dbReference type="InterPro" id="IPR051697">
    <property type="entry name" value="Patched_domain-protein"/>
</dbReference>
<evidence type="ECO:0000256" key="7">
    <source>
        <dbReference type="SAM" id="Phobius"/>
    </source>
</evidence>
<evidence type="ECO:0000313" key="10">
    <source>
        <dbReference type="Proteomes" id="UP000230423"/>
    </source>
</evidence>
<evidence type="ECO:0000313" key="9">
    <source>
        <dbReference type="EMBL" id="PIO73029.1"/>
    </source>
</evidence>
<dbReference type="PANTHER" id="PTHR10796:SF85">
    <property type="entry name" value="SSD DOMAIN-CONTAINING PROTEIN"/>
    <property type="match status" value="1"/>
</dbReference>
<feature type="transmembrane region" description="Helical" evidence="7">
    <location>
        <begin position="26"/>
        <end position="51"/>
    </location>
</feature>
<keyword evidence="6" id="KW-0325">Glycoprotein</keyword>
<evidence type="ECO:0000256" key="2">
    <source>
        <dbReference type="ARBA" id="ARBA00005585"/>
    </source>
</evidence>
<dbReference type="EMBL" id="KZ345539">
    <property type="protein sequence ID" value="PIO73029.1"/>
    <property type="molecule type" value="Genomic_DNA"/>
</dbReference>
<dbReference type="InterPro" id="IPR003392">
    <property type="entry name" value="PTHD_SSD"/>
</dbReference>
<keyword evidence="10" id="KW-1185">Reference proteome</keyword>
<protein>
    <recommendedName>
        <fullName evidence="8">SSD domain-containing protein</fullName>
    </recommendedName>
</protein>
<evidence type="ECO:0000256" key="5">
    <source>
        <dbReference type="ARBA" id="ARBA00023136"/>
    </source>
</evidence>
<sequence>MCIFCTSTTLASSVVMYHHRATFKKVVLSVTACVVPFMACGTALGAIFLIGVTNSPILHVTPFLVLAISVDDSFLMVHAWNRIGKRNEKAQPRVQMMGQVLAETGPAIVISSLTNMLAFAVGAVSSPSEIHIFCVGNAACIFVDMCYQGRNIHVSKKRLKVFYDGTLGSLPIEFVNYKDALRDELGQDPSAGTLAAFLHWPEYSYYNGFIKQRNAS</sequence>
<organism evidence="9 10">
    <name type="scientific">Teladorsagia circumcincta</name>
    <name type="common">Brown stomach worm</name>
    <name type="synonym">Ostertagia circumcincta</name>
    <dbReference type="NCBI Taxonomy" id="45464"/>
    <lineage>
        <taxon>Eukaryota</taxon>
        <taxon>Metazoa</taxon>
        <taxon>Ecdysozoa</taxon>
        <taxon>Nematoda</taxon>
        <taxon>Chromadorea</taxon>
        <taxon>Rhabditida</taxon>
        <taxon>Rhabditina</taxon>
        <taxon>Rhabditomorpha</taxon>
        <taxon>Strongyloidea</taxon>
        <taxon>Trichostrongylidae</taxon>
        <taxon>Teladorsagia</taxon>
    </lineage>
</organism>
<evidence type="ECO:0000256" key="3">
    <source>
        <dbReference type="ARBA" id="ARBA00022692"/>
    </source>
</evidence>
<keyword evidence="3 7" id="KW-0812">Transmembrane</keyword>
<dbReference type="PROSITE" id="PS50156">
    <property type="entry name" value="SSD"/>
    <property type="match status" value="1"/>
</dbReference>
<gene>
    <name evidence="9" type="ORF">TELCIR_05018</name>
</gene>
<dbReference type="SUPFAM" id="SSF82866">
    <property type="entry name" value="Multidrug efflux transporter AcrB transmembrane domain"/>
    <property type="match status" value="1"/>
</dbReference>
<dbReference type="GO" id="GO:0006897">
    <property type="term" value="P:endocytosis"/>
    <property type="evidence" value="ECO:0007669"/>
    <property type="project" value="TreeGrafter"/>
</dbReference>
<proteinExistence type="inferred from homology"/>
<dbReference type="Pfam" id="PF02460">
    <property type="entry name" value="Patched"/>
    <property type="match status" value="1"/>
</dbReference>
<feature type="transmembrane region" description="Helical" evidence="7">
    <location>
        <begin position="100"/>
        <end position="124"/>
    </location>
</feature>
<evidence type="ECO:0000256" key="6">
    <source>
        <dbReference type="ARBA" id="ARBA00023180"/>
    </source>
</evidence>
<name>A0A2G9US04_TELCI</name>
<dbReference type="PANTHER" id="PTHR10796">
    <property type="entry name" value="PATCHED-RELATED"/>
    <property type="match status" value="1"/>
</dbReference>
<dbReference type="OrthoDB" id="6510177at2759"/>
<dbReference type="Gene3D" id="1.20.1640.10">
    <property type="entry name" value="Multidrug efflux transporter AcrB transmembrane domain"/>
    <property type="match status" value="1"/>
</dbReference>
<evidence type="ECO:0000256" key="1">
    <source>
        <dbReference type="ARBA" id="ARBA00004141"/>
    </source>
</evidence>
<comment type="similarity">
    <text evidence="2">Belongs to the patched family.</text>
</comment>
<dbReference type="GO" id="GO:0030659">
    <property type="term" value="C:cytoplasmic vesicle membrane"/>
    <property type="evidence" value="ECO:0007669"/>
    <property type="project" value="TreeGrafter"/>
</dbReference>
<evidence type="ECO:0000259" key="8">
    <source>
        <dbReference type="PROSITE" id="PS50156"/>
    </source>
</evidence>
<keyword evidence="5 7" id="KW-0472">Membrane</keyword>
<dbReference type="Proteomes" id="UP000230423">
    <property type="component" value="Unassembled WGS sequence"/>
</dbReference>
<reference evidence="9 10" key="1">
    <citation type="submission" date="2015-09" db="EMBL/GenBank/DDBJ databases">
        <title>Draft genome of the parasitic nematode Teladorsagia circumcincta isolate WARC Sus (inbred).</title>
        <authorList>
            <person name="Mitreva M."/>
        </authorList>
    </citation>
    <scope>NUCLEOTIDE SEQUENCE [LARGE SCALE GENOMIC DNA]</scope>
    <source>
        <strain evidence="9 10">S</strain>
    </source>
</reference>